<feature type="transmembrane region" description="Helical" evidence="1">
    <location>
        <begin position="233"/>
        <end position="252"/>
    </location>
</feature>
<feature type="transmembrane region" description="Helical" evidence="1">
    <location>
        <begin position="31"/>
        <end position="50"/>
    </location>
</feature>
<protein>
    <recommendedName>
        <fullName evidence="4">Cytochrome c oxidase assembly protein</fullName>
    </recommendedName>
</protein>
<gene>
    <name evidence="2" type="ORF">GCM10009727_81380</name>
</gene>
<dbReference type="EMBL" id="BAAAMR010000117">
    <property type="protein sequence ID" value="GAA2164158.1"/>
    <property type="molecule type" value="Genomic_DNA"/>
</dbReference>
<keyword evidence="1" id="KW-1133">Transmembrane helix</keyword>
<keyword evidence="1" id="KW-0812">Transmembrane</keyword>
<accession>A0ABN3AEM5</accession>
<comment type="caution">
    <text evidence="2">The sequence shown here is derived from an EMBL/GenBank/DDBJ whole genome shotgun (WGS) entry which is preliminary data.</text>
</comment>
<sequence length="347" mass="38087">MTLTRTGPTDPPRTPGPAWPLRLLRERSVRIALACWAAANAGAVAIAGGTLPFDWPMVHDQATGSRLFEFNVRFVEVFALMGVVYWLTRKRAIPHQASRAPARPAALRETLWLTAYGVAGLIGGYALGRGLGYHPFSLHLDGSMYGTHDHVVPAEAIIWAAYCLVVFAVVPLLFFLRRHPARSLNLVSSDRRGDTKVIVVVFAIEATVQYLAMHPEMFHLSARQLATGLPLTFALYLAGAVLPAMVFVYCILVPRLALLTGSTATTVILGGVAYAALHVWDGWTLWGTPSNAALSVIFLLATYFGPGMFKTWATVRTGNAWVHVWAYHAFVPHTMMNTPLIVRIFRL</sequence>
<evidence type="ECO:0008006" key="4">
    <source>
        <dbReference type="Google" id="ProtNLM"/>
    </source>
</evidence>
<proteinExistence type="predicted"/>
<feature type="transmembrane region" description="Helical" evidence="1">
    <location>
        <begin position="70"/>
        <end position="88"/>
    </location>
</feature>
<feature type="transmembrane region" description="Helical" evidence="1">
    <location>
        <begin position="292"/>
        <end position="309"/>
    </location>
</feature>
<keyword evidence="3" id="KW-1185">Reference proteome</keyword>
<feature type="transmembrane region" description="Helical" evidence="1">
    <location>
        <begin position="197"/>
        <end position="213"/>
    </location>
</feature>
<evidence type="ECO:0000313" key="2">
    <source>
        <dbReference type="EMBL" id="GAA2164158.1"/>
    </source>
</evidence>
<dbReference type="RefSeq" id="WP_344280747.1">
    <property type="nucleotide sequence ID" value="NZ_BAAAMR010000117.1"/>
</dbReference>
<dbReference type="Proteomes" id="UP001501020">
    <property type="component" value="Unassembled WGS sequence"/>
</dbReference>
<name>A0ABN3AEM5_9ACTN</name>
<reference evidence="2 3" key="1">
    <citation type="journal article" date="2019" name="Int. J. Syst. Evol. Microbiol.">
        <title>The Global Catalogue of Microorganisms (GCM) 10K type strain sequencing project: providing services to taxonomists for standard genome sequencing and annotation.</title>
        <authorList>
            <consortium name="The Broad Institute Genomics Platform"/>
            <consortium name="The Broad Institute Genome Sequencing Center for Infectious Disease"/>
            <person name="Wu L."/>
            <person name="Ma J."/>
        </authorList>
    </citation>
    <scope>NUCLEOTIDE SEQUENCE [LARGE SCALE GENOMIC DNA]</scope>
    <source>
        <strain evidence="2 3">JCM 13850</strain>
    </source>
</reference>
<evidence type="ECO:0000313" key="3">
    <source>
        <dbReference type="Proteomes" id="UP001501020"/>
    </source>
</evidence>
<keyword evidence="1" id="KW-0472">Membrane</keyword>
<feature type="transmembrane region" description="Helical" evidence="1">
    <location>
        <begin position="109"/>
        <end position="128"/>
    </location>
</feature>
<feature type="transmembrane region" description="Helical" evidence="1">
    <location>
        <begin position="259"/>
        <end position="280"/>
    </location>
</feature>
<feature type="transmembrane region" description="Helical" evidence="1">
    <location>
        <begin position="156"/>
        <end position="176"/>
    </location>
</feature>
<organism evidence="2 3">
    <name type="scientific">Actinomadura napierensis</name>
    <dbReference type="NCBI Taxonomy" id="267854"/>
    <lineage>
        <taxon>Bacteria</taxon>
        <taxon>Bacillati</taxon>
        <taxon>Actinomycetota</taxon>
        <taxon>Actinomycetes</taxon>
        <taxon>Streptosporangiales</taxon>
        <taxon>Thermomonosporaceae</taxon>
        <taxon>Actinomadura</taxon>
    </lineage>
</organism>
<evidence type="ECO:0000256" key="1">
    <source>
        <dbReference type="SAM" id="Phobius"/>
    </source>
</evidence>